<accession>A0A0A9DF04</accession>
<name>A0A0A9DF04_ARUDO</name>
<dbReference type="AlphaFoldDB" id="A0A0A9DF04"/>
<sequence>MDGMAVRRFAMICISYGHFSWVFARSGYNIE</sequence>
<reference evidence="1" key="1">
    <citation type="submission" date="2014-09" db="EMBL/GenBank/DDBJ databases">
        <authorList>
            <person name="Magalhaes I.L.F."/>
            <person name="Oliveira U."/>
            <person name="Santos F.R."/>
            <person name="Vidigal T.H.D.A."/>
            <person name="Brescovit A.D."/>
            <person name="Santos A.J."/>
        </authorList>
    </citation>
    <scope>NUCLEOTIDE SEQUENCE</scope>
    <source>
        <tissue evidence="1">Shoot tissue taken approximately 20 cm above the soil surface</tissue>
    </source>
</reference>
<protein>
    <submittedName>
        <fullName evidence="1">Uncharacterized protein</fullName>
    </submittedName>
</protein>
<reference evidence="1" key="2">
    <citation type="journal article" date="2015" name="Data Brief">
        <title>Shoot transcriptome of the giant reed, Arundo donax.</title>
        <authorList>
            <person name="Barrero R.A."/>
            <person name="Guerrero F.D."/>
            <person name="Moolhuijzen P."/>
            <person name="Goolsby J.A."/>
            <person name="Tidwell J."/>
            <person name="Bellgard S.E."/>
            <person name="Bellgard M.I."/>
        </authorList>
    </citation>
    <scope>NUCLEOTIDE SEQUENCE</scope>
    <source>
        <tissue evidence="1">Shoot tissue taken approximately 20 cm above the soil surface</tissue>
    </source>
</reference>
<organism evidence="1">
    <name type="scientific">Arundo donax</name>
    <name type="common">Giant reed</name>
    <name type="synonym">Donax arundinaceus</name>
    <dbReference type="NCBI Taxonomy" id="35708"/>
    <lineage>
        <taxon>Eukaryota</taxon>
        <taxon>Viridiplantae</taxon>
        <taxon>Streptophyta</taxon>
        <taxon>Embryophyta</taxon>
        <taxon>Tracheophyta</taxon>
        <taxon>Spermatophyta</taxon>
        <taxon>Magnoliopsida</taxon>
        <taxon>Liliopsida</taxon>
        <taxon>Poales</taxon>
        <taxon>Poaceae</taxon>
        <taxon>PACMAD clade</taxon>
        <taxon>Arundinoideae</taxon>
        <taxon>Arundineae</taxon>
        <taxon>Arundo</taxon>
    </lineage>
</organism>
<proteinExistence type="predicted"/>
<dbReference type="EMBL" id="GBRH01210751">
    <property type="protein sequence ID" value="JAD87144.1"/>
    <property type="molecule type" value="Transcribed_RNA"/>
</dbReference>
<evidence type="ECO:0000313" key="1">
    <source>
        <dbReference type="EMBL" id="JAD87144.1"/>
    </source>
</evidence>